<dbReference type="Proteomes" id="UP000309668">
    <property type="component" value="Unassembled WGS sequence"/>
</dbReference>
<proteinExistence type="predicted"/>
<dbReference type="GO" id="GO:0033014">
    <property type="term" value="P:tetrapyrrole biosynthetic process"/>
    <property type="evidence" value="ECO:0007669"/>
    <property type="project" value="InterPro"/>
</dbReference>
<dbReference type="SUPFAM" id="SSF69618">
    <property type="entry name" value="HemD-like"/>
    <property type="match status" value="1"/>
</dbReference>
<evidence type="ECO:0000313" key="2">
    <source>
        <dbReference type="EMBL" id="TMM50415.1"/>
    </source>
</evidence>
<dbReference type="InterPro" id="IPR036108">
    <property type="entry name" value="4pyrrol_syn_uPrphyn_synt_sf"/>
</dbReference>
<dbReference type="EMBL" id="VCAO01000001">
    <property type="protein sequence ID" value="TMM50415.1"/>
    <property type="molecule type" value="Genomic_DNA"/>
</dbReference>
<sequence>MSRPLFVFRPEPGWTATAVAARALGLNVFGHPLFVIEPAAWQCPAASNYNGVLIGSANVLRHGGDQLAALTNLPVYAVGQTTANAARTAGFTVAQTGVGGLQALLDTLGPEPLTLLRLAGEARVALTPPSHITVATQVVYRAAPLPLDPACSSRLDGAVAVVHSGEAARRLRSECERLGIARGNTVLLALAPRIAEMAGSGWHSVQIAETADEGDLLALAQALCQNI</sequence>
<dbReference type="AlphaFoldDB" id="A0A5S3PCD1"/>
<feature type="domain" description="Tetrapyrrole biosynthesis uroporphyrinogen III synthase" evidence="1">
    <location>
        <begin position="17"/>
        <end position="217"/>
    </location>
</feature>
<dbReference type="CDD" id="cd06578">
    <property type="entry name" value="HemD"/>
    <property type="match status" value="1"/>
</dbReference>
<reference evidence="2 3" key="1">
    <citation type="submission" date="2019-05" db="EMBL/GenBank/DDBJ databases">
        <title>Erythrobacter marisflavi sp. nov., isolated from isolated from water of an estuary environment.</title>
        <authorList>
            <person name="Yoon J.-H."/>
        </authorList>
    </citation>
    <scope>NUCLEOTIDE SEQUENCE [LARGE SCALE GENOMIC DNA]</scope>
    <source>
        <strain evidence="2 3">KEM-5</strain>
    </source>
</reference>
<evidence type="ECO:0000259" key="1">
    <source>
        <dbReference type="Pfam" id="PF02602"/>
    </source>
</evidence>
<dbReference type="RefSeq" id="WP_138616212.1">
    <property type="nucleotide sequence ID" value="NZ_VCAO01000001.1"/>
</dbReference>
<dbReference type="Pfam" id="PF02602">
    <property type="entry name" value="HEM4"/>
    <property type="match status" value="1"/>
</dbReference>
<accession>A0A5S3PCD1</accession>
<comment type="caution">
    <text evidence="2">The sequence shown here is derived from an EMBL/GenBank/DDBJ whole genome shotgun (WGS) entry which is preliminary data.</text>
</comment>
<dbReference type="OrthoDB" id="7424801at2"/>
<protein>
    <submittedName>
        <fullName evidence="2">Uroporphyrinogen-III synthase</fullName>
    </submittedName>
</protein>
<dbReference type="GO" id="GO:0004852">
    <property type="term" value="F:uroporphyrinogen-III synthase activity"/>
    <property type="evidence" value="ECO:0007669"/>
    <property type="project" value="InterPro"/>
</dbReference>
<evidence type="ECO:0000313" key="3">
    <source>
        <dbReference type="Proteomes" id="UP000309668"/>
    </source>
</evidence>
<keyword evidence="3" id="KW-1185">Reference proteome</keyword>
<dbReference type="Gene3D" id="3.40.50.10090">
    <property type="match status" value="1"/>
</dbReference>
<name>A0A5S3PCD1_9SPHN</name>
<gene>
    <name evidence="2" type="ORF">FEV51_04395</name>
</gene>
<organism evidence="2 3">
    <name type="scientific">Qipengyuania marisflavi</name>
    <dbReference type="NCBI Taxonomy" id="2486356"/>
    <lineage>
        <taxon>Bacteria</taxon>
        <taxon>Pseudomonadati</taxon>
        <taxon>Pseudomonadota</taxon>
        <taxon>Alphaproteobacteria</taxon>
        <taxon>Sphingomonadales</taxon>
        <taxon>Erythrobacteraceae</taxon>
        <taxon>Qipengyuania</taxon>
    </lineage>
</organism>
<dbReference type="InterPro" id="IPR003754">
    <property type="entry name" value="4pyrrol_synth_uPrphyn_synth"/>
</dbReference>